<keyword evidence="2" id="KW-1185">Reference proteome</keyword>
<dbReference type="AlphaFoldDB" id="A0AAV9R2E4"/>
<organism evidence="1 2">
    <name type="scientific">Crenichthys baileyi</name>
    <name type="common">White River springfish</name>
    <dbReference type="NCBI Taxonomy" id="28760"/>
    <lineage>
        <taxon>Eukaryota</taxon>
        <taxon>Metazoa</taxon>
        <taxon>Chordata</taxon>
        <taxon>Craniata</taxon>
        <taxon>Vertebrata</taxon>
        <taxon>Euteleostomi</taxon>
        <taxon>Actinopterygii</taxon>
        <taxon>Neopterygii</taxon>
        <taxon>Teleostei</taxon>
        <taxon>Neoteleostei</taxon>
        <taxon>Acanthomorphata</taxon>
        <taxon>Ovalentaria</taxon>
        <taxon>Atherinomorphae</taxon>
        <taxon>Cyprinodontiformes</taxon>
        <taxon>Goodeidae</taxon>
        <taxon>Crenichthys</taxon>
    </lineage>
</organism>
<evidence type="ECO:0000313" key="1">
    <source>
        <dbReference type="EMBL" id="KAK5603192.1"/>
    </source>
</evidence>
<accession>A0AAV9R2E4</accession>
<protein>
    <submittedName>
        <fullName evidence="1">Uncharacterized protein</fullName>
    </submittedName>
</protein>
<evidence type="ECO:0000313" key="2">
    <source>
        <dbReference type="Proteomes" id="UP001311232"/>
    </source>
</evidence>
<gene>
    <name evidence="1" type="ORF">CRENBAI_013113</name>
</gene>
<comment type="caution">
    <text evidence="1">The sequence shown here is derived from an EMBL/GenBank/DDBJ whole genome shotgun (WGS) entry which is preliminary data.</text>
</comment>
<dbReference type="Proteomes" id="UP001311232">
    <property type="component" value="Unassembled WGS sequence"/>
</dbReference>
<reference evidence="1 2" key="1">
    <citation type="submission" date="2021-06" db="EMBL/GenBank/DDBJ databases">
        <authorList>
            <person name="Palmer J.M."/>
        </authorList>
    </citation>
    <scope>NUCLEOTIDE SEQUENCE [LARGE SCALE GENOMIC DNA]</scope>
    <source>
        <strain evidence="1 2">MEX-2019</strain>
        <tissue evidence="1">Muscle</tissue>
    </source>
</reference>
<name>A0AAV9R2E4_9TELE</name>
<sequence>CSVCSSLFIPSLGRTARCVLTRAAVCLPSTAERDCVYRPAVRVLKPELDGKGNESASLFVAVGSLEAEVIRSEGEQVVATYCSPIRPPALFAVAKVEIRLGLGR</sequence>
<proteinExistence type="predicted"/>
<dbReference type="EMBL" id="JAHHUM010002558">
    <property type="protein sequence ID" value="KAK5603192.1"/>
    <property type="molecule type" value="Genomic_DNA"/>
</dbReference>
<feature type="non-terminal residue" evidence="1">
    <location>
        <position position="1"/>
    </location>
</feature>